<evidence type="ECO:0000313" key="4">
    <source>
        <dbReference type="Proteomes" id="UP000317835"/>
    </source>
</evidence>
<dbReference type="SUPFAM" id="SSF55729">
    <property type="entry name" value="Acyl-CoA N-acyltransferases (Nat)"/>
    <property type="match status" value="1"/>
</dbReference>
<organism evidence="3 4">
    <name type="scientific">Tautonia plasticadhaerens</name>
    <dbReference type="NCBI Taxonomy" id="2527974"/>
    <lineage>
        <taxon>Bacteria</taxon>
        <taxon>Pseudomonadati</taxon>
        <taxon>Planctomycetota</taxon>
        <taxon>Planctomycetia</taxon>
        <taxon>Isosphaerales</taxon>
        <taxon>Isosphaeraceae</taxon>
        <taxon>Tautonia</taxon>
    </lineage>
</organism>
<accession>A0A518H1Q7</accession>
<dbReference type="KEGG" id="tpla:ElP_26690"/>
<dbReference type="RefSeq" id="WP_145269910.1">
    <property type="nucleotide sequence ID" value="NZ_CP036426.1"/>
</dbReference>
<dbReference type="EMBL" id="CP036426">
    <property type="protein sequence ID" value="QDV34773.1"/>
    <property type="molecule type" value="Genomic_DNA"/>
</dbReference>
<proteinExistence type="predicted"/>
<protein>
    <recommendedName>
        <fullName evidence="2">N-acyl amino acid synthase FeeM catalytic core domain-containing protein</fullName>
    </recommendedName>
</protein>
<feature type="compositionally biased region" description="Basic and acidic residues" evidence="1">
    <location>
        <begin position="307"/>
        <end position="317"/>
    </location>
</feature>
<dbReference type="AlphaFoldDB" id="A0A518H1Q7"/>
<dbReference type="InterPro" id="IPR016181">
    <property type="entry name" value="Acyl_CoA_acyltransferase"/>
</dbReference>
<evidence type="ECO:0000259" key="2">
    <source>
        <dbReference type="Pfam" id="PF21926"/>
    </source>
</evidence>
<sequence length="317" mass="35543">MLHAIPFHAVDPRVQPFFAEGSKVAYDRLPTDRERRLPSRPEAGRSIAVQGADGGEIRVRIASSRESFAQAFRMIAGSYQARGYESPSPRPYRFTPYHVLPGTITVVAEREGRVVATMSQVPDTSLLGLPMERIYGWEIDQLRSQGLRLAEITSLADRDLSHREFLRVFGAMSRLTCQHHHREGGDSWVITVHPRHRDYYRKVLGFISIGAPRSYPSVRHHPAEGFLVDEDLMRANAPRKHREIFGEPLPDEVLDAPPREAGHVPYFAGRSTQADPEALLRIGREVGSSGAPPRWQEWAEPGPTPANREHRAAPCGS</sequence>
<gene>
    <name evidence="3" type="ORF">ElP_26690</name>
</gene>
<feature type="domain" description="N-acyl amino acid synthase FeeM catalytic core" evidence="2">
    <location>
        <begin position="70"/>
        <end position="224"/>
    </location>
</feature>
<feature type="region of interest" description="Disordered" evidence="1">
    <location>
        <begin position="277"/>
        <end position="317"/>
    </location>
</feature>
<dbReference type="Pfam" id="PF21926">
    <property type="entry name" value="FeeM"/>
    <property type="match status" value="1"/>
</dbReference>
<reference evidence="3 4" key="1">
    <citation type="submission" date="2019-02" db="EMBL/GenBank/DDBJ databases">
        <title>Deep-cultivation of Planctomycetes and their phenomic and genomic characterization uncovers novel biology.</title>
        <authorList>
            <person name="Wiegand S."/>
            <person name="Jogler M."/>
            <person name="Boedeker C."/>
            <person name="Pinto D."/>
            <person name="Vollmers J."/>
            <person name="Rivas-Marin E."/>
            <person name="Kohn T."/>
            <person name="Peeters S.H."/>
            <person name="Heuer A."/>
            <person name="Rast P."/>
            <person name="Oberbeckmann S."/>
            <person name="Bunk B."/>
            <person name="Jeske O."/>
            <person name="Meyerdierks A."/>
            <person name="Storesund J.E."/>
            <person name="Kallscheuer N."/>
            <person name="Luecker S."/>
            <person name="Lage O.M."/>
            <person name="Pohl T."/>
            <person name="Merkel B.J."/>
            <person name="Hornburger P."/>
            <person name="Mueller R.-W."/>
            <person name="Bruemmer F."/>
            <person name="Labrenz M."/>
            <person name="Spormann A.M."/>
            <person name="Op den Camp H."/>
            <person name="Overmann J."/>
            <person name="Amann R."/>
            <person name="Jetten M.S.M."/>
            <person name="Mascher T."/>
            <person name="Medema M.H."/>
            <person name="Devos D.P."/>
            <person name="Kaster A.-K."/>
            <person name="Ovreas L."/>
            <person name="Rohde M."/>
            <person name="Galperin M.Y."/>
            <person name="Jogler C."/>
        </authorList>
    </citation>
    <scope>NUCLEOTIDE SEQUENCE [LARGE SCALE GENOMIC DNA]</scope>
    <source>
        <strain evidence="3 4">ElP</strain>
    </source>
</reference>
<dbReference type="Gene3D" id="3.40.630.30">
    <property type="match status" value="1"/>
</dbReference>
<dbReference type="InterPro" id="IPR054597">
    <property type="entry name" value="FeeM_cat"/>
</dbReference>
<dbReference type="Proteomes" id="UP000317835">
    <property type="component" value="Chromosome"/>
</dbReference>
<evidence type="ECO:0000313" key="3">
    <source>
        <dbReference type="EMBL" id="QDV34773.1"/>
    </source>
</evidence>
<keyword evidence="4" id="KW-1185">Reference proteome</keyword>
<dbReference type="OrthoDB" id="5958114at2"/>
<evidence type="ECO:0000256" key="1">
    <source>
        <dbReference type="SAM" id="MobiDB-lite"/>
    </source>
</evidence>
<name>A0A518H1Q7_9BACT</name>